<dbReference type="GO" id="GO:0006520">
    <property type="term" value="P:amino acid metabolic process"/>
    <property type="evidence" value="ECO:0007669"/>
    <property type="project" value="InterPro"/>
</dbReference>
<comment type="cofactor">
    <cofactor evidence="1">
        <name>pyridoxal 5'-phosphate</name>
        <dbReference type="ChEBI" id="CHEBI:597326"/>
    </cofactor>
</comment>
<evidence type="ECO:0000256" key="1">
    <source>
        <dbReference type="ARBA" id="ARBA00001933"/>
    </source>
</evidence>
<dbReference type="NCBIfam" id="NF005732">
    <property type="entry name" value="PRK07550.1"/>
    <property type="match status" value="1"/>
</dbReference>
<dbReference type="InterPro" id="IPR015424">
    <property type="entry name" value="PyrdxlP-dep_Trfase"/>
</dbReference>
<dbReference type="GO" id="GO:0030170">
    <property type="term" value="F:pyridoxal phosphate binding"/>
    <property type="evidence" value="ECO:0007669"/>
    <property type="project" value="InterPro"/>
</dbReference>
<organism evidence="7 8">
    <name type="scientific">Gymnopilus dilepis</name>
    <dbReference type="NCBI Taxonomy" id="231916"/>
    <lineage>
        <taxon>Eukaryota</taxon>
        <taxon>Fungi</taxon>
        <taxon>Dikarya</taxon>
        <taxon>Basidiomycota</taxon>
        <taxon>Agaricomycotina</taxon>
        <taxon>Agaricomycetes</taxon>
        <taxon>Agaricomycetidae</taxon>
        <taxon>Agaricales</taxon>
        <taxon>Agaricineae</taxon>
        <taxon>Hymenogastraceae</taxon>
        <taxon>Gymnopilus</taxon>
    </lineage>
</organism>
<dbReference type="EMBL" id="NHYE01005300">
    <property type="protein sequence ID" value="PPQ74953.1"/>
    <property type="molecule type" value="Genomic_DNA"/>
</dbReference>
<dbReference type="CDD" id="cd00609">
    <property type="entry name" value="AAT_like"/>
    <property type="match status" value="1"/>
</dbReference>
<dbReference type="PANTHER" id="PTHR46383:SF1">
    <property type="entry name" value="ASPARTATE AMINOTRANSFERASE"/>
    <property type="match status" value="1"/>
</dbReference>
<feature type="domain" description="Aminotransferase class I/classII large" evidence="6">
    <location>
        <begin position="40"/>
        <end position="364"/>
    </location>
</feature>
<dbReference type="Pfam" id="PF00155">
    <property type="entry name" value="Aminotran_1_2"/>
    <property type="match status" value="1"/>
</dbReference>
<gene>
    <name evidence="7" type="ORF">CVT26_011665</name>
</gene>
<evidence type="ECO:0000256" key="4">
    <source>
        <dbReference type="ARBA" id="ARBA00022679"/>
    </source>
</evidence>
<evidence type="ECO:0000259" key="6">
    <source>
        <dbReference type="Pfam" id="PF00155"/>
    </source>
</evidence>
<evidence type="ECO:0000313" key="7">
    <source>
        <dbReference type="EMBL" id="PPQ74953.1"/>
    </source>
</evidence>
<evidence type="ECO:0000313" key="8">
    <source>
        <dbReference type="Proteomes" id="UP000284706"/>
    </source>
</evidence>
<protein>
    <recommendedName>
        <fullName evidence="6">Aminotransferase class I/classII large domain-containing protein</fullName>
    </recommendedName>
</protein>
<dbReference type="GO" id="GO:0008483">
    <property type="term" value="F:transaminase activity"/>
    <property type="evidence" value="ECO:0007669"/>
    <property type="project" value="UniProtKB-KW"/>
</dbReference>
<dbReference type="OrthoDB" id="7042322at2759"/>
<dbReference type="InterPro" id="IPR015421">
    <property type="entry name" value="PyrdxlP-dep_Trfase_major"/>
</dbReference>
<name>A0A409W8W6_9AGAR</name>
<dbReference type="STRING" id="231916.A0A409W8W6"/>
<comment type="caution">
    <text evidence="7">The sequence shown here is derived from an EMBL/GenBank/DDBJ whole genome shotgun (WGS) entry which is preliminary data.</text>
</comment>
<accession>A0A409W8W6</accession>
<keyword evidence="4" id="KW-0808">Transferase</keyword>
<proteinExistence type="inferred from homology"/>
<evidence type="ECO:0000256" key="2">
    <source>
        <dbReference type="ARBA" id="ARBA00007441"/>
    </source>
</evidence>
<dbReference type="PANTHER" id="PTHR46383">
    <property type="entry name" value="ASPARTATE AMINOTRANSFERASE"/>
    <property type="match status" value="1"/>
</dbReference>
<dbReference type="AlphaFoldDB" id="A0A409W8W6"/>
<dbReference type="SUPFAM" id="SSF53383">
    <property type="entry name" value="PLP-dependent transferases"/>
    <property type="match status" value="1"/>
</dbReference>
<dbReference type="InParanoid" id="A0A409W8W6"/>
<comment type="similarity">
    <text evidence="2">Belongs to the class-I pyridoxal-phosphate-dependent aminotransferase family.</text>
</comment>
<dbReference type="InterPro" id="IPR050596">
    <property type="entry name" value="AspAT/PAT-like"/>
</dbReference>
<evidence type="ECO:0000256" key="5">
    <source>
        <dbReference type="ARBA" id="ARBA00022898"/>
    </source>
</evidence>
<dbReference type="InterPro" id="IPR004839">
    <property type="entry name" value="Aminotransferase_I/II_large"/>
</dbReference>
<sequence>MQAPLGFRLSRGVISTIAPPIPRAYEWASRYKATPTHPLLDMSQGVPGLPPPEHVQTTLGAAASSPASFGYVRWDGEPTLREALIREMKGVYGRNLGKSVGPEVDVRPDDVALTAGCNLAFVAAIMTLADAGDEVILPVPWMTLNLLGVRTVPLQTRPEDGFTPSVDHCRPLITPKTKAIVLVTPNNPTGAVYSPELISAFASLSREKNVALVVDETYRDFIVDGSAPHALFSNPSWRDTFIHLFSFSKAYCLPGHRLGAIVASPNFLSSTKKVLDTVQICAPRPVQLALGPLLPSLRTFVDETAQSVHARHILFKGVLPPKWKIGSQGGYFAFVRHPFPRVRAVDVCRRLAEEVGVVTLPSAFFMEETEAEAKADGVNGELEAEDVDWAIKQGASEVAEADRWMRFSVANIDDEKVKRVCARLEMAEYGFEWTLEK</sequence>
<dbReference type="Proteomes" id="UP000284706">
    <property type="component" value="Unassembled WGS sequence"/>
</dbReference>
<keyword evidence="3" id="KW-0032">Aminotransferase</keyword>
<reference evidence="7 8" key="1">
    <citation type="journal article" date="2018" name="Evol. Lett.">
        <title>Horizontal gene cluster transfer increased hallucinogenic mushroom diversity.</title>
        <authorList>
            <person name="Reynolds H.T."/>
            <person name="Vijayakumar V."/>
            <person name="Gluck-Thaler E."/>
            <person name="Korotkin H.B."/>
            <person name="Matheny P.B."/>
            <person name="Slot J.C."/>
        </authorList>
    </citation>
    <scope>NUCLEOTIDE SEQUENCE [LARGE SCALE GENOMIC DNA]</scope>
    <source>
        <strain evidence="7 8">SRW20</strain>
    </source>
</reference>
<dbReference type="Gene3D" id="3.40.640.10">
    <property type="entry name" value="Type I PLP-dependent aspartate aminotransferase-like (Major domain)"/>
    <property type="match status" value="1"/>
</dbReference>
<keyword evidence="8" id="KW-1185">Reference proteome</keyword>
<evidence type="ECO:0000256" key="3">
    <source>
        <dbReference type="ARBA" id="ARBA00022576"/>
    </source>
</evidence>
<keyword evidence="5" id="KW-0663">Pyridoxal phosphate</keyword>